<evidence type="ECO:0000313" key="2">
    <source>
        <dbReference type="Proteomes" id="UP001281761"/>
    </source>
</evidence>
<keyword evidence="2" id="KW-1185">Reference proteome</keyword>
<dbReference type="Proteomes" id="UP001281761">
    <property type="component" value="Unassembled WGS sequence"/>
</dbReference>
<proteinExistence type="predicted"/>
<dbReference type="EMBL" id="JARBJD010000071">
    <property type="protein sequence ID" value="KAK2955094.1"/>
    <property type="molecule type" value="Genomic_DNA"/>
</dbReference>
<comment type="caution">
    <text evidence="1">The sequence shown here is derived from an EMBL/GenBank/DDBJ whole genome shotgun (WGS) entry which is preliminary data.</text>
</comment>
<protein>
    <submittedName>
        <fullName evidence="1">Uncharacterized protein</fullName>
    </submittedName>
</protein>
<name>A0ABQ9XUE3_9EUKA</name>
<reference evidence="1 2" key="1">
    <citation type="journal article" date="2022" name="bioRxiv">
        <title>Genomics of Preaxostyla Flagellates Illuminates Evolutionary Transitions and the Path Towards Mitochondrial Loss.</title>
        <authorList>
            <person name="Novak L.V.F."/>
            <person name="Treitli S.C."/>
            <person name="Pyrih J."/>
            <person name="Halakuc P."/>
            <person name="Pipaliya S.V."/>
            <person name="Vacek V."/>
            <person name="Brzon O."/>
            <person name="Soukal P."/>
            <person name="Eme L."/>
            <person name="Dacks J.B."/>
            <person name="Karnkowska A."/>
            <person name="Elias M."/>
            <person name="Hampl V."/>
        </authorList>
    </citation>
    <scope>NUCLEOTIDE SEQUENCE [LARGE SCALE GENOMIC DNA]</scope>
    <source>
        <strain evidence="1">NAU3</strain>
        <tissue evidence="1">Gut</tissue>
    </source>
</reference>
<organism evidence="1 2">
    <name type="scientific">Blattamonas nauphoetae</name>
    <dbReference type="NCBI Taxonomy" id="2049346"/>
    <lineage>
        <taxon>Eukaryota</taxon>
        <taxon>Metamonada</taxon>
        <taxon>Preaxostyla</taxon>
        <taxon>Oxymonadida</taxon>
        <taxon>Blattamonas</taxon>
    </lineage>
</organism>
<sequence length="338" mass="38779">MMRMRRKRKRATRPPIKGPSHFIVFFVRAFRSSEALFFTRIHSDVISPSPYSSLPCHSNVEFKVIDERGRTNSNFDSVHFVVEMVVRSIDCCLGFSLFFTSNRFSLRPQGTNNNPLSENENDLSFLFCEQLDSFLFSFGTKNGANVRVLFVHTSQSSSAEIHIDSDSNPSPPERLPTVSLLCPTHLMFLWTEVNVGSFGVLSWKMAPSTVRDEFSMNKAPSSRSMKEVDRRSHVVFTRRRRPVFHSQRPSVLDERGCVIPTKDEKPMERSSTSVLMMSSPTLHFFMSTFWRETDLVPVRTNGEAEKLSESSFRLFTFSVFSFITNNPVLIEDDEISEH</sequence>
<gene>
    <name evidence="1" type="ORF">BLNAU_10025</name>
</gene>
<accession>A0ABQ9XUE3</accession>
<evidence type="ECO:0000313" key="1">
    <source>
        <dbReference type="EMBL" id="KAK2955094.1"/>
    </source>
</evidence>